<dbReference type="NCBIfam" id="TIGR00544">
    <property type="entry name" value="lgt"/>
    <property type="match status" value="1"/>
</dbReference>
<feature type="transmembrane region" description="Helical" evidence="7">
    <location>
        <begin position="27"/>
        <end position="47"/>
    </location>
</feature>
<gene>
    <name evidence="7 9" type="primary">lgt</name>
    <name evidence="9" type="ORF">H8710_02070</name>
</gene>
<dbReference type="AlphaFoldDB" id="A0A926E2E9"/>
<accession>A0A926E2E9</accession>
<feature type="transmembrane region" description="Helical" evidence="7">
    <location>
        <begin position="191"/>
        <end position="215"/>
    </location>
</feature>
<evidence type="ECO:0000256" key="1">
    <source>
        <dbReference type="ARBA" id="ARBA00007150"/>
    </source>
</evidence>
<feature type="region of interest" description="Disordered" evidence="8">
    <location>
        <begin position="307"/>
        <end position="366"/>
    </location>
</feature>
<evidence type="ECO:0000313" key="9">
    <source>
        <dbReference type="EMBL" id="MBC8558849.1"/>
    </source>
</evidence>
<dbReference type="InterPro" id="IPR001640">
    <property type="entry name" value="Lgt"/>
</dbReference>
<keyword evidence="10" id="KW-1185">Reference proteome</keyword>
<comment type="pathway">
    <text evidence="7">Protein modification; lipoprotein biosynthesis (diacylglyceryl transfer).</text>
</comment>
<keyword evidence="4 7" id="KW-0812">Transmembrane</keyword>
<evidence type="ECO:0000313" key="10">
    <source>
        <dbReference type="Proteomes" id="UP000610760"/>
    </source>
</evidence>
<keyword evidence="3 7" id="KW-0808">Transferase</keyword>
<dbReference type="GO" id="GO:0042158">
    <property type="term" value="P:lipoprotein biosynthetic process"/>
    <property type="evidence" value="ECO:0007669"/>
    <property type="project" value="UniProtKB-UniRule"/>
</dbReference>
<keyword evidence="6 7" id="KW-0472">Membrane</keyword>
<comment type="similarity">
    <text evidence="1 7">Belongs to the Lgt family.</text>
</comment>
<feature type="compositionally biased region" description="Acidic residues" evidence="8">
    <location>
        <begin position="343"/>
        <end position="366"/>
    </location>
</feature>
<sequence>MNTVEFPGLGLTFHLNRVAFQIGNLSVTWYGILITLGILLAMAFALSQCKKFGVIPDKLIDVVLGGVVGGIVGARLYYVAFSWDTFKNDLGSIIKTWEGGMAIYGGLIGAILVGALIVKLRKMKLLPVLDIACMGFLIGQAIGRWGNFVNVEAFGSNTSLPWGMTGERVTSYLSNSANVETLSKLGVTVDALASVHPCFLYESLWCALGFLLLFLYSKHRKFDGELFLMYTAWYGLGRGVIEGLRTDSLLLGSIRVSQLLAFILVVVAVIVWLAVRSKIKRAHDENYLKLYVKTEAYQNEVAAYEEKQAKKKNKKTGNATLTEEPAADSTSDESATEIKELESDTDPAEDTADSNDDTTGEDNTDE</sequence>
<name>A0A926E2E9_9FIRM</name>
<dbReference type="EMBL" id="JACRSV010000001">
    <property type="protein sequence ID" value="MBC8558849.1"/>
    <property type="molecule type" value="Genomic_DNA"/>
</dbReference>
<dbReference type="Proteomes" id="UP000610760">
    <property type="component" value="Unassembled WGS sequence"/>
</dbReference>
<comment type="subcellular location">
    <subcellularLocation>
        <location evidence="7">Cell membrane</location>
        <topology evidence="7">Multi-pass membrane protein</topology>
    </subcellularLocation>
</comment>
<feature type="binding site" evidence="7">
    <location>
        <position position="144"/>
    </location>
    <ligand>
        <name>a 1,2-diacyl-sn-glycero-3-phospho-(1'-sn-glycerol)</name>
        <dbReference type="ChEBI" id="CHEBI:64716"/>
    </ligand>
</feature>
<dbReference type="GO" id="GO:0005886">
    <property type="term" value="C:plasma membrane"/>
    <property type="evidence" value="ECO:0007669"/>
    <property type="project" value="UniProtKB-SubCell"/>
</dbReference>
<dbReference type="Pfam" id="PF01790">
    <property type="entry name" value="LGT"/>
    <property type="match status" value="1"/>
</dbReference>
<evidence type="ECO:0000256" key="3">
    <source>
        <dbReference type="ARBA" id="ARBA00022679"/>
    </source>
</evidence>
<dbReference type="PANTHER" id="PTHR30589:SF0">
    <property type="entry name" value="PHOSPHATIDYLGLYCEROL--PROLIPOPROTEIN DIACYLGLYCERYL TRANSFERASE"/>
    <property type="match status" value="1"/>
</dbReference>
<feature type="transmembrane region" description="Helical" evidence="7">
    <location>
        <begin position="101"/>
        <end position="118"/>
    </location>
</feature>
<comment type="function">
    <text evidence="7">Catalyzes the transfer of the diacylglyceryl group from phosphatidylglycerol to the sulfhydryl group of the N-terminal cysteine of a prolipoprotein, the first step in the formation of mature lipoproteins.</text>
</comment>
<reference evidence="9" key="1">
    <citation type="submission" date="2020-08" db="EMBL/GenBank/DDBJ databases">
        <title>Genome public.</title>
        <authorList>
            <person name="Liu C."/>
            <person name="Sun Q."/>
        </authorList>
    </citation>
    <scope>NUCLEOTIDE SEQUENCE</scope>
    <source>
        <strain evidence="9">NSJ-33</strain>
    </source>
</reference>
<comment type="caution">
    <text evidence="9">The sequence shown here is derived from an EMBL/GenBank/DDBJ whole genome shotgun (WGS) entry which is preliminary data.</text>
</comment>
<feature type="transmembrane region" description="Helical" evidence="7">
    <location>
        <begin position="125"/>
        <end position="143"/>
    </location>
</feature>
<dbReference type="EC" id="2.5.1.145" evidence="7"/>
<evidence type="ECO:0000256" key="8">
    <source>
        <dbReference type="SAM" id="MobiDB-lite"/>
    </source>
</evidence>
<keyword evidence="5 7" id="KW-1133">Transmembrane helix</keyword>
<proteinExistence type="inferred from homology"/>
<evidence type="ECO:0000256" key="2">
    <source>
        <dbReference type="ARBA" id="ARBA00022475"/>
    </source>
</evidence>
<evidence type="ECO:0000256" key="6">
    <source>
        <dbReference type="ARBA" id="ARBA00023136"/>
    </source>
</evidence>
<keyword evidence="2 7" id="KW-1003">Cell membrane</keyword>
<evidence type="ECO:0000256" key="5">
    <source>
        <dbReference type="ARBA" id="ARBA00022989"/>
    </source>
</evidence>
<feature type="transmembrane region" description="Helical" evidence="7">
    <location>
        <begin position="59"/>
        <end position="81"/>
    </location>
</feature>
<evidence type="ECO:0000256" key="4">
    <source>
        <dbReference type="ARBA" id="ARBA00022692"/>
    </source>
</evidence>
<organism evidence="9 10">
    <name type="scientific">Fumia xinanensis</name>
    <dbReference type="NCBI Taxonomy" id="2763659"/>
    <lineage>
        <taxon>Bacteria</taxon>
        <taxon>Bacillati</taxon>
        <taxon>Bacillota</taxon>
        <taxon>Clostridia</taxon>
        <taxon>Eubacteriales</taxon>
        <taxon>Oscillospiraceae</taxon>
        <taxon>Fumia</taxon>
    </lineage>
</organism>
<dbReference type="GO" id="GO:0008961">
    <property type="term" value="F:phosphatidylglycerol-prolipoprotein diacylglyceryl transferase activity"/>
    <property type="evidence" value="ECO:0007669"/>
    <property type="project" value="UniProtKB-UniRule"/>
</dbReference>
<feature type="transmembrane region" description="Helical" evidence="7">
    <location>
        <begin position="227"/>
        <end position="244"/>
    </location>
</feature>
<dbReference type="PROSITE" id="PS01311">
    <property type="entry name" value="LGT"/>
    <property type="match status" value="1"/>
</dbReference>
<feature type="transmembrane region" description="Helical" evidence="7">
    <location>
        <begin position="256"/>
        <end position="275"/>
    </location>
</feature>
<comment type="catalytic activity">
    <reaction evidence="7">
        <text>L-cysteinyl-[prolipoprotein] + a 1,2-diacyl-sn-glycero-3-phospho-(1'-sn-glycerol) = an S-1,2-diacyl-sn-glyceryl-L-cysteinyl-[prolipoprotein] + sn-glycerol 1-phosphate + H(+)</text>
        <dbReference type="Rhea" id="RHEA:56712"/>
        <dbReference type="Rhea" id="RHEA-COMP:14679"/>
        <dbReference type="Rhea" id="RHEA-COMP:14680"/>
        <dbReference type="ChEBI" id="CHEBI:15378"/>
        <dbReference type="ChEBI" id="CHEBI:29950"/>
        <dbReference type="ChEBI" id="CHEBI:57685"/>
        <dbReference type="ChEBI" id="CHEBI:64716"/>
        <dbReference type="ChEBI" id="CHEBI:140658"/>
        <dbReference type="EC" id="2.5.1.145"/>
    </reaction>
</comment>
<evidence type="ECO:0000256" key="7">
    <source>
        <dbReference type="HAMAP-Rule" id="MF_01147"/>
    </source>
</evidence>
<protein>
    <recommendedName>
        <fullName evidence="7">Phosphatidylglycerol--prolipoprotein diacylglyceryl transferase</fullName>
        <ecNumber evidence="7">2.5.1.145</ecNumber>
    </recommendedName>
</protein>
<dbReference type="PANTHER" id="PTHR30589">
    <property type="entry name" value="PROLIPOPROTEIN DIACYLGLYCERYL TRANSFERASE"/>
    <property type="match status" value="1"/>
</dbReference>
<dbReference type="HAMAP" id="MF_01147">
    <property type="entry name" value="Lgt"/>
    <property type="match status" value="1"/>
</dbReference>